<sequence>MVEQTADFLICALREEVLHRGCGGIKGLGLVFKNMDIDYSRRIVYDELKEGLLLFGIRMSERYLVTLFKALDTDRSGEIDFLEFMKALRPPMNKNRIRVINEVYDKMDVNSDGVLNTEDLKGLLYYYFLFILILFTNDKWHC</sequence>
<keyword evidence="3" id="KW-0106">Calcium</keyword>
<dbReference type="Proteomes" id="UP001217089">
    <property type="component" value="Unassembled WGS sequence"/>
</dbReference>
<gene>
    <name evidence="5" type="ORF">KUTeg_003442</name>
</gene>
<dbReference type="Gene3D" id="1.10.238.10">
    <property type="entry name" value="EF-hand"/>
    <property type="match status" value="1"/>
</dbReference>
<dbReference type="PANTHER" id="PTHR34524:SF6">
    <property type="entry name" value="CALCYPHOSINE LIKE"/>
    <property type="match status" value="1"/>
</dbReference>
<evidence type="ECO:0000256" key="1">
    <source>
        <dbReference type="ARBA" id="ARBA00022723"/>
    </source>
</evidence>
<dbReference type="InterPro" id="IPR002048">
    <property type="entry name" value="EF_hand_dom"/>
</dbReference>
<evidence type="ECO:0000259" key="4">
    <source>
        <dbReference type="PROSITE" id="PS50222"/>
    </source>
</evidence>
<dbReference type="Pfam" id="PF13499">
    <property type="entry name" value="EF-hand_7"/>
    <property type="match status" value="1"/>
</dbReference>
<proteinExistence type="predicted"/>
<protein>
    <recommendedName>
        <fullName evidence="4">EF-hand domain-containing protein</fullName>
    </recommendedName>
</protein>
<keyword evidence="6" id="KW-1185">Reference proteome</keyword>
<name>A0ABQ9FM37_TEGGR</name>
<dbReference type="InterPro" id="IPR051581">
    <property type="entry name" value="Ca-bind"/>
</dbReference>
<evidence type="ECO:0000313" key="5">
    <source>
        <dbReference type="EMBL" id="KAJ8318351.1"/>
    </source>
</evidence>
<feature type="domain" description="EF-hand" evidence="4">
    <location>
        <begin position="59"/>
        <end position="94"/>
    </location>
</feature>
<evidence type="ECO:0000256" key="3">
    <source>
        <dbReference type="ARBA" id="ARBA00022837"/>
    </source>
</evidence>
<organism evidence="5 6">
    <name type="scientific">Tegillarca granosa</name>
    <name type="common">Malaysian cockle</name>
    <name type="synonym">Anadara granosa</name>
    <dbReference type="NCBI Taxonomy" id="220873"/>
    <lineage>
        <taxon>Eukaryota</taxon>
        <taxon>Metazoa</taxon>
        <taxon>Spiralia</taxon>
        <taxon>Lophotrochozoa</taxon>
        <taxon>Mollusca</taxon>
        <taxon>Bivalvia</taxon>
        <taxon>Autobranchia</taxon>
        <taxon>Pteriomorphia</taxon>
        <taxon>Arcoida</taxon>
        <taxon>Arcoidea</taxon>
        <taxon>Arcidae</taxon>
        <taxon>Tegillarca</taxon>
    </lineage>
</organism>
<dbReference type="PANTHER" id="PTHR34524">
    <property type="entry name" value="CALCYPHOSIN"/>
    <property type="match status" value="1"/>
</dbReference>
<keyword evidence="1" id="KW-0479">Metal-binding</keyword>
<comment type="caution">
    <text evidence="5">The sequence shown here is derived from an EMBL/GenBank/DDBJ whole genome shotgun (WGS) entry which is preliminary data.</text>
</comment>
<reference evidence="5 6" key="1">
    <citation type="submission" date="2022-12" db="EMBL/GenBank/DDBJ databases">
        <title>Chromosome-level genome of Tegillarca granosa.</title>
        <authorList>
            <person name="Kim J."/>
        </authorList>
    </citation>
    <scope>NUCLEOTIDE SEQUENCE [LARGE SCALE GENOMIC DNA]</scope>
    <source>
        <strain evidence="5">Teg-2019</strain>
        <tissue evidence="5">Adductor muscle</tissue>
    </source>
</reference>
<dbReference type="SUPFAM" id="SSF47473">
    <property type="entry name" value="EF-hand"/>
    <property type="match status" value="1"/>
</dbReference>
<dbReference type="InterPro" id="IPR018247">
    <property type="entry name" value="EF_Hand_1_Ca_BS"/>
</dbReference>
<feature type="domain" description="EF-hand" evidence="4">
    <location>
        <begin position="95"/>
        <end position="130"/>
    </location>
</feature>
<dbReference type="CDD" id="cd00051">
    <property type="entry name" value="EFh"/>
    <property type="match status" value="1"/>
</dbReference>
<keyword evidence="2" id="KW-0677">Repeat</keyword>
<dbReference type="EMBL" id="JARBDR010000214">
    <property type="protein sequence ID" value="KAJ8318351.1"/>
    <property type="molecule type" value="Genomic_DNA"/>
</dbReference>
<evidence type="ECO:0000313" key="6">
    <source>
        <dbReference type="Proteomes" id="UP001217089"/>
    </source>
</evidence>
<dbReference type="PROSITE" id="PS00018">
    <property type="entry name" value="EF_HAND_1"/>
    <property type="match status" value="2"/>
</dbReference>
<accession>A0ABQ9FM37</accession>
<dbReference type="InterPro" id="IPR011992">
    <property type="entry name" value="EF-hand-dom_pair"/>
</dbReference>
<dbReference type="PROSITE" id="PS50222">
    <property type="entry name" value="EF_HAND_2"/>
    <property type="match status" value="2"/>
</dbReference>
<evidence type="ECO:0000256" key="2">
    <source>
        <dbReference type="ARBA" id="ARBA00022737"/>
    </source>
</evidence>